<proteinExistence type="predicted"/>
<keyword evidence="2" id="KW-0472">Membrane</keyword>
<feature type="non-terminal residue" evidence="5">
    <location>
        <position position="1"/>
    </location>
</feature>
<evidence type="ECO:0000313" key="5">
    <source>
        <dbReference type="EMBL" id="MBA0086500.1"/>
    </source>
</evidence>
<keyword evidence="3" id="KW-0998">Cell outer membrane</keyword>
<evidence type="ECO:0000313" key="6">
    <source>
        <dbReference type="Proteomes" id="UP000567293"/>
    </source>
</evidence>
<dbReference type="InterPro" id="IPR036942">
    <property type="entry name" value="Beta-barrel_TonB_sf"/>
</dbReference>
<dbReference type="EMBL" id="JACDQQ010001544">
    <property type="protein sequence ID" value="MBA0086500.1"/>
    <property type="molecule type" value="Genomic_DNA"/>
</dbReference>
<dbReference type="InterPro" id="IPR057601">
    <property type="entry name" value="Oar-like_b-barrel"/>
</dbReference>
<dbReference type="SUPFAM" id="SSF56935">
    <property type="entry name" value="Porins"/>
    <property type="match status" value="1"/>
</dbReference>
<dbReference type="Gene3D" id="2.40.170.20">
    <property type="entry name" value="TonB-dependent receptor, beta-barrel domain"/>
    <property type="match status" value="1"/>
</dbReference>
<sequence>SMLAGDFRNYESQCFKTPQTLGGAFGTLGAPANVLPPPFISPQALAMAKAFPVGPEPCGNTTYTQIANQNEHMGLGKIDYQISAKQSFFGRYFVTHSLVPSSFTGTELSVQNAGTDDEVNSLVLGHTYIVSPSALNTFRATLDRDGITKFQVPIITPSSIGVQGIYESLPNYSNININGDFVSAGGFATPGLVNTTTYQFSDDFSLIKGSHEMKFGASYIRPMQATTFCVYCNGLFTFNGSATTDVTRRLQGNAMADFISGSLDSFTQLNITHDNEKWQYIGFYAQDNWKVNSRLTVNYGLRWEPYLNGRLLNGQVTHFNMADFLNNVHSTVFPNAPAGTLYPGDQGFDTGGRPNQTSWLNFAPRLGIAFDPKGDGKTLIRASWGIFYDMPHTLFYYNYSSEPLWGSSVTITNPQGGFANPWLGYPGGNPFPTHQNASSKYPTAGYYETVPLHVKNTYVEQWNLTLQRQFGSSWLLKASYMGNNTVHLWTDQELNPAVYVPGNCAAGQFGLRAAGLCSTTGTTQARRLFTQLNPSQGPFYGTVESLDDGGTASYNALIVSTEHRFAKNFSMLANYTFAHCIADPQTTELSGPIYTNPADRRFDRGNCTAVDVRHNFNLSAVIQSPHYNSRALQIIAGDWQLAPIVGMHTSNYYTVATGVDSALSGVSTTGQRPNLVQSDPYCANRNVNCWLNFNAFGAPAPGTLGNLGINNLTGPGYFDLDLALSRRFKIRERQTIEIRAESFNLE</sequence>
<dbReference type="GO" id="GO:0009279">
    <property type="term" value="C:cell outer membrane"/>
    <property type="evidence" value="ECO:0007669"/>
    <property type="project" value="UniProtKB-SubCell"/>
</dbReference>
<keyword evidence="5" id="KW-0675">Receptor</keyword>
<organism evidence="5 6">
    <name type="scientific">Candidatus Acidiferrum panamense</name>
    <dbReference type="NCBI Taxonomy" id="2741543"/>
    <lineage>
        <taxon>Bacteria</taxon>
        <taxon>Pseudomonadati</taxon>
        <taxon>Acidobacteriota</taxon>
        <taxon>Terriglobia</taxon>
        <taxon>Candidatus Acidiferrales</taxon>
        <taxon>Candidatus Acidiferrum</taxon>
    </lineage>
</organism>
<feature type="non-terminal residue" evidence="5">
    <location>
        <position position="746"/>
    </location>
</feature>
<feature type="domain" description="TonB-dependent transporter Oar-like beta-barrel" evidence="4">
    <location>
        <begin position="2"/>
        <end position="745"/>
    </location>
</feature>
<protein>
    <submittedName>
        <fullName evidence="5">TonB-dependent receptor</fullName>
    </submittedName>
</protein>
<gene>
    <name evidence="5" type="ORF">HRJ53_16085</name>
</gene>
<dbReference type="Proteomes" id="UP000567293">
    <property type="component" value="Unassembled WGS sequence"/>
</dbReference>
<name>A0A7V8NSM2_9BACT</name>
<dbReference type="Pfam" id="PF25183">
    <property type="entry name" value="OMP_b-brl_4"/>
    <property type="match status" value="1"/>
</dbReference>
<comment type="caution">
    <text evidence="5">The sequence shown here is derived from an EMBL/GenBank/DDBJ whole genome shotgun (WGS) entry which is preliminary data.</text>
</comment>
<reference evidence="5" key="1">
    <citation type="submission" date="2020-06" db="EMBL/GenBank/DDBJ databases">
        <title>Legume-microbial interactions unlock mineral nutrients during tropical forest succession.</title>
        <authorList>
            <person name="Epihov D.Z."/>
        </authorList>
    </citation>
    <scope>NUCLEOTIDE SEQUENCE [LARGE SCALE GENOMIC DNA]</scope>
    <source>
        <strain evidence="5">Pan2503</strain>
    </source>
</reference>
<accession>A0A7V8NSM2</accession>
<comment type="subcellular location">
    <subcellularLocation>
        <location evidence="1">Cell outer membrane</location>
    </subcellularLocation>
</comment>
<evidence type="ECO:0000256" key="1">
    <source>
        <dbReference type="ARBA" id="ARBA00004442"/>
    </source>
</evidence>
<evidence type="ECO:0000256" key="3">
    <source>
        <dbReference type="ARBA" id="ARBA00023237"/>
    </source>
</evidence>
<evidence type="ECO:0000259" key="4">
    <source>
        <dbReference type="Pfam" id="PF25183"/>
    </source>
</evidence>
<dbReference type="AlphaFoldDB" id="A0A7V8NSM2"/>
<keyword evidence="6" id="KW-1185">Reference proteome</keyword>
<evidence type="ECO:0000256" key="2">
    <source>
        <dbReference type="ARBA" id="ARBA00023136"/>
    </source>
</evidence>